<dbReference type="Proteomes" id="UP000643610">
    <property type="component" value="Unassembled WGS sequence"/>
</dbReference>
<dbReference type="EMBL" id="JACOFU010000001">
    <property type="protein sequence ID" value="MBC3830270.1"/>
    <property type="molecule type" value="Genomic_DNA"/>
</dbReference>
<dbReference type="RefSeq" id="WP_186889295.1">
    <property type="nucleotide sequence ID" value="NZ_JACOFU010000001.1"/>
</dbReference>
<name>A0ABR6XLG1_9BURK</name>
<proteinExistence type="predicted"/>
<sequence length="59" mass="6675">MKLNDLKSNVMLTSLVRKMPNLTSNKALELLKNNPEKYITPQQLADLARSVHVEILTVV</sequence>
<gene>
    <name evidence="1" type="ORF">H8K33_01980</name>
</gene>
<protein>
    <submittedName>
        <fullName evidence="1">Uncharacterized protein</fullName>
    </submittedName>
</protein>
<comment type="caution">
    <text evidence="1">The sequence shown here is derived from an EMBL/GenBank/DDBJ whole genome shotgun (WGS) entry which is preliminary data.</text>
</comment>
<accession>A0ABR6XLG1</accession>
<organism evidence="1 2">
    <name type="scientific">Undibacterium amnicola</name>
    <dbReference type="NCBI Taxonomy" id="1834038"/>
    <lineage>
        <taxon>Bacteria</taxon>
        <taxon>Pseudomonadati</taxon>
        <taxon>Pseudomonadota</taxon>
        <taxon>Betaproteobacteria</taxon>
        <taxon>Burkholderiales</taxon>
        <taxon>Oxalobacteraceae</taxon>
        <taxon>Undibacterium</taxon>
    </lineage>
</organism>
<keyword evidence="2" id="KW-1185">Reference proteome</keyword>
<reference evidence="1 2" key="1">
    <citation type="submission" date="2020-08" db="EMBL/GenBank/DDBJ databases">
        <title>Novel species isolated from subtropical streams in China.</title>
        <authorList>
            <person name="Lu H."/>
        </authorList>
    </citation>
    <scope>NUCLEOTIDE SEQUENCE [LARGE SCALE GENOMIC DNA]</scope>
    <source>
        <strain evidence="1 2">KCTC 52442</strain>
    </source>
</reference>
<evidence type="ECO:0000313" key="1">
    <source>
        <dbReference type="EMBL" id="MBC3830270.1"/>
    </source>
</evidence>
<evidence type="ECO:0000313" key="2">
    <source>
        <dbReference type="Proteomes" id="UP000643610"/>
    </source>
</evidence>